<dbReference type="RefSeq" id="WP_250140976.1">
    <property type="nucleotide sequence ID" value="NZ_JALIQP010000003.1"/>
</dbReference>
<accession>A0ABD5PUV9</accession>
<reference evidence="1 2" key="1">
    <citation type="journal article" date="2019" name="Int. J. Syst. Evol. Microbiol.">
        <title>The Global Catalogue of Microorganisms (GCM) 10K type strain sequencing project: providing services to taxonomists for standard genome sequencing and annotation.</title>
        <authorList>
            <consortium name="The Broad Institute Genomics Platform"/>
            <consortium name="The Broad Institute Genome Sequencing Center for Infectious Disease"/>
            <person name="Wu L."/>
            <person name="Ma J."/>
        </authorList>
    </citation>
    <scope>NUCLEOTIDE SEQUENCE [LARGE SCALE GENOMIC DNA]</scope>
    <source>
        <strain evidence="1 2">WLHS5</strain>
    </source>
</reference>
<proteinExistence type="predicted"/>
<dbReference type="EMBL" id="JBHSFA010000011">
    <property type="protein sequence ID" value="MFC4544237.1"/>
    <property type="molecule type" value="Genomic_DNA"/>
</dbReference>
<evidence type="ECO:0000313" key="1">
    <source>
        <dbReference type="EMBL" id="MFC4544237.1"/>
    </source>
</evidence>
<protein>
    <submittedName>
        <fullName evidence="1">Uncharacterized protein</fullName>
    </submittedName>
</protein>
<evidence type="ECO:0000313" key="2">
    <source>
        <dbReference type="Proteomes" id="UP001595898"/>
    </source>
</evidence>
<gene>
    <name evidence="1" type="ORF">ACFO5R_20115</name>
</gene>
<dbReference type="AlphaFoldDB" id="A0ABD5PUV9"/>
<dbReference type="Proteomes" id="UP001595898">
    <property type="component" value="Unassembled WGS sequence"/>
</dbReference>
<keyword evidence="2" id="KW-1185">Reference proteome</keyword>
<comment type="caution">
    <text evidence="1">The sequence shown here is derived from an EMBL/GenBank/DDBJ whole genome shotgun (WGS) entry which is preliminary data.</text>
</comment>
<organism evidence="1 2">
    <name type="scientific">Halosolutus amylolyticus</name>
    <dbReference type="NCBI Taxonomy" id="2932267"/>
    <lineage>
        <taxon>Archaea</taxon>
        <taxon>Methanobacteriati</taxon>
        <taxon>Methanobacteriota</taxon>
        <taxon>Stenosarchaea group</taxon>
        <taxon>Halobacteria</taxon>
        <taxon>Halobacteriales</taxon>
        <taxon>Natrialbaceae</taxon>
        <taxon>Halosolutus</taxon>
    </lineage>
</organism>
<name>A0ABD5PUV9_9EURY</name>
<sequence length="180" mass="19498">MGILELMLGQSSAGDGATMANSYVLAEETHDEVYPVAVRRAEIDALREASDALEAAPSLEENRDELERVFEGFGDDAAIDVDDLVEQTRSPRQAIEPLLGTWDEQVPDGTDLGVVYLLPGSVGDVRAFVSVCKQRADHEHDPFELPDGFGHVAALLKRIEDVAAGQYRAVIHTDLVPAAE</sequence>